<keyword evidence="2" id="KW-1185">Reference proteome</keyword>
<name>A0AAD5JIL1_ACENE</name>
<evidence type="ECO:0000313" key="2">
    <source>
        <dbReference type="Proteomes" id="UP001064489"/>
    </source>
</evidence>
<organism evidence="1 2">
    <name type="scientific">Acer negundo</name>
    <name type="common">Box elder</name>
    <dbReference type="NCBI Taxonomy" id="4023"/>
    <lineage>
        <taxon>Eukaryota</taxon>
        <taxon>Viridiplantae</taxon>
        <taxon>Streptophyta</taxon>
        <taxon>Embryophyta</taxon>
        <taxon>Tracheophyta</taxon>
        <taxon>Spermatophyta</taxon>
        <taxon>Magnoliopsida</taxon>
        <taxon>eudicotyledons</taxon>
        <taxon>Gunneridae</taxon>
        <taxon>Pentapetalae</taxon>
        <taxon>rosids</taxon>
        <taxon>malvids</taxon>
        <taxon>Sapindales</taxon>
        <taxon>Sapindaceae</taxon>
        <taxon>Hippocastanoideae</taxon>
        <taxon>Acereae</taxon>
        <taxon>Acer</taxon>
    </lineage>
</organism>
<dbReference type="AlphaFoldDB" id="A0AAD5JIL1"/>
<dbReference type="EMBL" id="JAJSOW010000001">
    <property type="protein sequence ID" value="KAI9200360.1"/>
    <property type="molecule type" value="Genomic_DNA"/>
</dbReference>
<sequence length="182" mass="20782">MRLWKLSNLMSRWMKIPKALKHMVCMPKEKSGVGRRAGMINLATGVDKNPREKKKRTRVVLHVVLLTTGKRIGRYGKKGKQRRCQGIQVQPMWLLQMKVAENSLRALDIVRHIPKLKKNLISLGNLDKAGYKYCSERGIFKVIKGLLIMMRGDIQTNTLYKLQGTTIVGRAAISVEKDETEL</sequence>
<protein>
    <submittedName>
        <fullName evidence="1">Uncharacterized protein</fullName>
    </submittedName>
</protein>
<proteinExistence type="predicted"/>
<reference evidence="1" key="2">
    <citation type="submission" date="2023-02" db="EMBL/GenBank/DDBJ databases">
        <authorList>
            <person name="Swenson N.G."/>
            <person name="Wegrzyn J.L."/>
            <person name="Mcevoy S.L."/>
        </authorList>
    </citation>
    <scope>NUCLEOTIDE SEQUENCE</scope>
    <source>
        <strain evidence="1">91603</strain>
        <tissue evidence="1">Leaf</tissue>
    </source>
</reference>
<dbReference type="Proteomes" id="UP001064489">
    <property type="component" value="Chromosome 9"/>
</dbReference>
<comment type="caution">
    <text evidence="1">The sequence shown here is derived from an EMBL/GenBank/DDBJ whole genome shotgun (WGS) entry which is preliminary data.</text>
</comment>
<reference evidence="1" key="1">
    <citation type="journal article" date="2022" name="Plant J.">
        <title>Strategies of tolerance reflected in two North American maple genomes.</title>
        <authorList>
            <person name="McEvoy S.L."/>
            <person name="Sezen U.U."/>
            <person name="Trouern-Trend A."/>
            <person name="McMahon S.M."/>
            <person name="Schaberg P.G."/>
            <person name="Yang J."/>
            <person name="Wegrzyn J.L."/>
            <person name="Swenson N.G."/>
        </authorList>
    </citation>
    <scope>NUCLEOTIDE SEQUENCE</scope>
    <source>
        <strain evidence="1">91603</strain>
    </source>
</reference>
<gene>
    <name evidence="1" type="ORF">LWI28_006576</name>
</gene>
<accession>A0AAD5JIL1</accession>
<evidence type="ECO:0000313" key="1">
    <source>
        <dbReference type="EMBL" id="KAI9200360.1"/>
    </source>
</evidence>